<evidence type="ECO:0000256" key="6">
    <source>
        <dbReference type="ARBA" id="ARBA00024536"/>
    </source>
</evidence>
<evidence type="ECO:0000256" key="5">
    <source>
        <dbReference type="ARBA" id="ARBA00023244"/>
    </source>
</evidence>
<protein>
    <recommendedName>
        <fullName evidence="7">Coproporphyrin III ferrochelatase</fullName>
        <ecNumber evidence="7">4.99.1.9</ecNumber>
    </recommendedName>
</protein>
<evidence type="ECO:0000256" key="1">
    <source>
        <dbReference type="ARBA" id="ARBA00004744"/>
    </source>
</evidence>
<dbReference type="Gene3D" id="3.40.50.1400">
    <property type="match status" value="2"/>
</dbReference>
<dbReference type="Pfam" id="PF00762">
    <property type="entry name" value="Ferrochelatase"/>
    <property type="match status" value="1"/>
</dbReference>
<evidence type="ECO:0000256" key="4">
    <source>
        <dbReference type="ARBA" id="ARBA00023239"/>
    </source>
</evidence>
<comment type="pathway">
    <text evidence="1 7">Porphyrin-containing compound metabolism; protoheme biosynthesis.</text>
</comment>
<name>A0ABU1FR27_9MICC</name>
<feature type="binding site" evidence="7">
    <location>
        <position position="149"/>
    </location>
    <ligand>
        <name>Fe-coproporphyrin III</name>
        <dbReference type="ChEBI" id="CHEBI:68438"/>
    </ligand>
</feature>
<comment type="similarity">
    <text evidence="7 8">Belongs to the ferrochelatase family.</text>
</comment>
<keyword evidence="7" id="KW-0479">Metal-binding</keyword>
<dbReference type="PANTHER" id="PTHR11108:SF1">
    <property type="entry name" value="FERROCHELATASE, MITOCHONDRIAL"/>
    <property type="match status" value="1"/>
</dbReference>
<proteinExistence type="inferred from homology"/>
<evidence type="ECO:0000256" key="9">
    <source>
        <dbReference type="SAM" id="MobiDB-lite"/>
    </source>
</evidence>
<feature type="binding site" evidence="7">
    <location>
        <position position="314"/>
    </location>
    <ligand>
        <name>Fe(2+)</name>
        <dbReference type="ChEBI" id="CHEBI:29033"/>
    </ligand>
</feature>
<comment type="function">
    <text evidence="7">Involved in coproporphyrin-dependent heme b biosynthesis. Catalyzes the insertion of ferrous iron into coproporphyrin III to form Fe-coproporphyrin III.</text>
</comment>
<sequence length="400" mass="43561">MTTQHDPSGTVPHAGPVSACGTPYVQEPESYDGLLLAGFGGPEGQEDVIPFLRNVTAGRGIPDERLEEVAHHYRHFGGVSPINEHNRELKAALETELRRRGITLPVYWGNRNWAPYVEDAVREAHANGHTRLLGLATSAYSSYSSCRQYREDFARALLNTGLAGSVTIDKGRQYFDHPGFVEPFVETVGTALRELREQGFDSGETSVLFCTHSIPTDDAVRSGPRDRDFGPGGAYAAQHEAVASRIMEQIQLQDSPAGEGSTVPDWEVVYQSRSGPPSQPWLEPDVCDRIAELPGQGARAVVVVPLGFLSDHMEVLWDLDEEAMEAADEAGLHAVRTPTPGVHPRFVAGLVDLIQERIDAVPAAERPHMTDLGPWYDVCRPGCCENIRAGFKPAAAGLVP</sequence>
<dbReference type="NCBIfam" id="TIGR00109">
    <property type="entry name" value="hemH"/>
    <property type="match status" value="1"/>
</dbReference>
<feature type="binding site" evidence="7">
    <location>
        <position position="80"/>
    </location>
    <ligand>
        <name>Fe-coproporphyrin III</name>
        <dbReference type="ChEBI" id="CHEBI:68438"/>
    </ligand>
</feature>
<dbReference type="NCBIfam" id="NF000689">
    <property type="entry name" value="PRK00035.2-1"/>
    <property type="match status" value="1"/>
</dbReference>
<dbReference type="EMBL" id="JAVKGT010000002">
    <property type="protein sequence ID" value="MDR5710807.1"/>
    <property type="molecule type" value="Genomic_DNA"/>
</dbReference>
<comment type="catalytic activity">
    <reaction evidence="6">
        <text>Fe-coproporphyrin III + 2 H(+) = coproporphyrin III + Fe(2+)</text>
        <dbReference type="Rhea" id="RHEA:49572"/>
        <dbReference type="ChEBI" id="CHEBI:15378"/>
        <dbReference type="ChEBI" id="CHEBI:29033"/>
        <dbReference type="ChEBI" id="CHEBI:68438"/>
        <dbReference type="ChEBI" id="CHEBI:131725"/>
        <dbReference type="EC" id="4.99.1.9"/>
    </reaction>
    <physiologicalReaction direction="right-to-left" evidence="6">
        <dbReference type="Rhea" id="RHEA:49574"/>
    </physiologicalReaction>
</comment>
<dbReference type="SUPFAM" id="SSF53800">
    <property type="entry name" value="Chelatase"/>
    <property type="match status" value="1"/>
</dbReference>
<comment type="caution">
    <text evidence="10">The sequence shown here is derived from an EMBL/GenBank/DDBJ whole genome shotgun (WGS) entry which is preliminary data.</text>
</comment>
<dbReference type="PANTHER" id="PTHR11108">
    <property type="entry name" value="FERROCHELATASE"/>
    <property type="match status" value="1"/>
</dbReference>
<keyword evidence="7" id="KW-0963">Cytoplasm</keyword>
<evidence type="ECO:0000313" key="10">
    <source>
        <dbReference type="EMBL" id="MDR5710807.1"/>
    </source>
</evidence>
<evidence type="ECO:0000256" key="8">
    <source>
        <dbReference type="RuleBase" id="RU004185"/>
    </source>
</evidence>
<keyword evidence="4 7" id="KW-0456">Lyase</keyword>
<feature type="binding site" evidence="7">
    <location>
        <position position="212"/>
    </location>
    <ligand>
        <name>Fe(2+)</name>
        <dbReference type="ChEBI" id="CHEBI:29033"/>
    </ligand>
</feature>
<dbReference type="EC" id="4.99.1.9" evidence="7"/>
<keyword evidence="11" id="KW-1185">Reference proteome</keyword>
<feature type="region of interest" description="Disordered" evidence="9">
    <location>
        <begin position="1"/>
        <end position="21"/>
    </location>
</feature>
<dbReference type="InterPro" id="IPR001015">
    <property type="entry name" value="Ferrochelatase"/>
</dbReference>
<keyword evidence="5 7" id="KW-0627">Porphyrin biosynthesis</keyword>
<accession>A0ABU1FR27</accession>
<evidence type="ECO:0000256" key="2">
    <source>
        <dbReference type="ARBA" id="ARBA00023004"/>
    </source>
</evidence>
<reference evidence="11" key="1">
    <citation type="submission" date="2023-07" db="EMBL/GenBank/DDBJ databases">
        <title>Description of three actinobacteria isolated from air of manufacturing shop in a pharmaceutical factory.</title>
        <authorList>
            <person name="Zhang D.-F."/>
        </authorList>
    </citation>
    <scope>NUCLEOTIDE SEQUENCE [LARGE SCALE GENOMIC DNA]</scope>
    <source>
        <strain evidence="11">CCTCC AB 207010</strain>
    </source>
</reference>
<dbReference type="InterPro" id="IPR033644">
    <property type="entry name" value="Ferrochelatase_C"/>
</dbReference>
<comment type="subcellular location">
    <subcellularLocation>
        <location evidence="7">Cytoplasm</location>
    </subcellularLocation>
</comment>
<dbReference type="Proteomes" id="UP001260872">
    <property type="component" value="Unassembled WGS sequence"/>
</dbReference>
<dbReference type="InterPro" id="IPR033659">
    <property type="entry name" value="Ferrochelatase_N"/>
</dbReference>
<dbReference type="CDD" id="cd00419">
    <property type="entry name" value="Ferrochelatase_C"/>
    <property type="match status" value="1"/>
</dbReference>
<comment type="caution">
    <text evidence="7">Lacks conserved residue(s) required for the propagation of feature annotation.</text>
</comment>
<evidence type="ECO:0000256" key="3">
    <source>
        <dbReference type="ARBA" id="ARBA00023133"/>
    </source>
</evidence>
<dbReference type="HAMAP" id="MF_00323">
    <property type="entry name" value="Ferrochelatase"/>
    <property type="match status" value="1"/>
</dbReference>
<dbReference type="RefSeq" id="WP_310536196.1">
    <property type="nucleotide sequence ID" value="NZ_BAAAOC010000015.1"/>
</dbReference>
<organism evidence="10 11">
    <name type="scientific">Nesterenkonia flava</name>
    <dbReference type="NCBI Taxonomy" id="469799"/>
    <lineage>
        <taxon>Bacteria</taxon>
        <taxon>Bacillati</taxon>
        <taxon>Actinomycetota</taxon>
        <taxon>Actinomycetes</taxon>
        <taxon>Micrococcales</taxon>
        <taxon>Micrococcaceae</taxon>
        <taxon>Nesterenkonia</taxon>
    </lineage>
</organism>
<gene>
    <name evidence="7" type="primary">cpfC</name>
    <name evidence="10" type="ORF">RH857_01445</name>
</gene>
<keyword evidence="3 7" id="KW-0350">Heme biosynthesis</keyword>
<evidence type="ECO:0000256" key="7">
    <source>
        <dbReference type="HAMAP-Rule" id="MF_00323"/>
    </source>
</evidence>
<evidence type="ECO:0000313" key="11">
    <source>
        <dbReference type="Proteomes" id="UP001260872"/>
    </source>
</evidence>
<dbReference type="CDD" id="cd03411">
    <property type="entry name" value="Ferrochelatase_N"/>
    <property type="match status" value="1"/>
</dbReference>
<keyword evidence="2 7" id="KW-0408">Iron</keyword>